<reference evidence="10 11" key="1">
    <citation type="submission" date="2006-01" db="EMBL/GenBank/DDBJ databases">
        <authorList>
            <person name="Hagstrom A."/>
            <person name="Ferriera S."/>
            <person name="Johnson J."/>
            <person name="Kravitz S."/>
            <person name="Halpern A."/>
            <person name="Remington K."/>
            <person name="Beeson K."/>
            <person name="Tran B."/>
            <person name="Rogers Y.-H."/>
            <person name="Friedman R."/>
            <person name="Venter J.C."/>
        </authorList>
    </citation>
    <scope>NUCLEOTIDE SEQUENCE [LARGE SCALE GENOMIC DNA]</scope>
    <source>
        <strain evidence="10 11">SKA53</strain>
    </source>
</reference>
<dbReference type="STRING" id="314232.SKA53_02356"/>
<dbReference type="Pfam" id="PF20464">
    <property type="entry name" value="MmeI_N"/>
    <property type="match status" value="1"/>
</dbReference>
<evidence type="ECO:0000259" key="6">
    <source>
        <dbReference type="Pfam" id="PF20464"/>
    </source>
</evidence>
<dbReference type="InterPro" id="IPR046820">
    <property type="entry name" value="MmeI_TRD"/>
</dbReference>
<dbReference type="InterPro" id="IPR029063">
    <property type="entry name" value="SAM-dependent_MTases_sf"/>
</dbReference>
<evidence type="ECO:0000259" key="9">
    <source>
        <dbReference type="Pfam" id="PF20473"/>
    </source>
</evidence>
<feature type="domain" description="MmeI-like N-terminal" evidence="6">
    <location>
        <begin position="3"/>
        <end position="227"/>
    </location>
</feature>
<dbReference type="REBASE" id="24223">
    <property type="entry name" value="LveSKAORF2356P"/>
</dbReference>
<dbReference type="Gene3D" id="3.40.50.150">
    <property type="entry name" value="Vaccinia Virus protein VP39"/>
    <property type="match status" value="1"/>
</dbReference>
<dbReference type="Pfam" id="PF20466">
    <property type="entry name" value="MmeI_TRD"/>
    <property type="match status" value="1"/>
</dbReference>
<dbReference type="Pfam" id="PF20473">
    <property type="entry name" value="MmeI_Mtase"/>
    <property type="match status" value="1"/>
</dbReference>
<comment type="caution">
    <text evidence="10">The sequence shown here is derived from an EMBL/GenBank/DDBJ whole genome shotgun (WGS) entry which is preliminary data.</text>
</comment>
<gene>
    <name evidence="10" type="ORF">SKA53_02356</name>
</gene>
<evidence type="ECO:0000259" key="7">
    <source>
        <dbReference type="Pfam" id="PF20465"/>
    </source>
</evidence>
<evidence type="ECO:0000313" key="11">
    <source>
        <dbReference type="Proteomes" id="UP000004507"/>
    </source>
</evidence>
<dbReference type="InterPro" id="IPR046819">
    <property type="entry name" value="MmeI_hel"/>
</dbReference>
<evidence type="ECO:0000256" key="1">
    <source>
        <dbReference type="ARBA" id="ARBA00011900"/>
    </source>
</evidence>
<dbReference type="RefSeq" id="WP_007204431.1">
    <property type="nucleotide sequence ID" value="NZ_CH672414.1"/>
</dbReference>
<proteinExistence type="predicted"/>
<comment type="catalytic activity">
    <reaction evidence="4">
        <text>a 2'-deoxyadenosine in DNA + S-adenosyl-L-methionine = an N(6)-methyl-2'-deoxyadenosine in DNA + S-adenosyl-L-homocysteine + H(+)</text>
        <dbReference type="Rhea" id="RHEA:15197"/>
        <dbReference type="Rhea" id="RHEA-COMP:12418"/>
        <dbReference type="Rhea" id="RHEA-COMP:12419"/>
        <dbReference type="ChEBI" id="CHEBI:15378"/>
        <dbReference type="ChEBI" id="CHEBI:57856"/>
        <dbReference type="ChEBI" id="CHEBI:59789"/>
        <dbReference type="ChEBI" id="CHEBI:90615"/>
        <dbReference type="ChEBI" id="CHEBI:90616"/>
        <dbReference type="EC" id="2.1.1.72"/>
    </reaction>
</comment>
<dbReference type="PANTHER" id="PTHR33841:SF1">
    <property type="entry name" value="DNA METHYLTRANSFERASE A"/>
    <property type="match status" value="1"/>
</dbReference>
<dbReference type="InterPro" id="IPR046817">
    <property type="entry name" value="MmeI_N"/>
</dbReference>
<dbReference type="InterPro" id="IPR050953">
    <property type="entry name" value="N4_N6_ade-DNA_methylase"/>
</dbReference>
<dbReference type="eggNOG" id="COG1002">
    <property type="taxonomic scope" value="Bacteria"/>
</dbReference>
<feature type="domain" description="MmeI-like target recognition" evidence="8">
    <location>
        <begin position="766"/>
        <end position="947"/>
    </location>
</feature>
<feature type="domain" description="MmeI-like helicase spacer" evidence="7">
    <location>
        <begin position="235"/>
        <end position="306"/>
    </location>
</feature>
<dbReference type="Proteomes" id="UP000004507">
    <property type="component" value="Unassembled WGS sequence"/>
</dbReference>
<dbReference type="AlphaFoldDB" id="A3V3Z4"/>
<dbReference type="EMBL" id="AAMS01000003">
    <property type="protein sequence ID" value="EAQ07201.1"/>
    <property type="molecule type" value="Genomic_DNA"/>
</dbReference>
<organism evidence="10 11">
    <name type="scientific">Yoonia vestfoldensis SKA53</name>
    <dbReference type="NCBI Taxonomy" id="314232"/>
    <lineage>
        <taxon>Bacteria</taxon>
        <taxon>Pseudomonadati</taxon>
        <taxon>Pseudomonadota</taxon>
        <taxon>Alphaproteobacteria</taxon>
        <taxon>Rhodobacterales</taxon>
        <taxon>Paracoccaceae</taxon>
        <taxon>Yoonia</taxon>
    </lineage>
</organism>
<feature type="region of interest" description="Disordered" evidence="5">
    <location>
        <begin position="83"/>
        <end position="114"/>
    </location>
</feature>
<dbReference type="SUPFAM" id="SSF53335">
    <property type="entry name" value="S-adenosyl-L-methionine-dependent methyltransferases"/>
    <property type="match status" value="1"/>
</dbReference>
<dbReference type="PRINTS" id="PR00507">
    <property type="entry name" value="N12N6MTFRASE"/>
</dbReference>
<dbReference type="EC" id="2.1.1.72" evidence="1"/>
<evidence type="ECO:0000313" key="10">
    <source>
        <dbReference type="EMBL" id="EAQ07201.1"/>
    </source>
</evidence>
<name>A3V3Z4_9RHOB</name>
<evidence type="ECO:0000256" key="4">
    <source>
        <dbReference type="ARBA" id="ARBA00047942"/>
    </source>
</evidence>
<feature type="domain" description="MmeI-like DNA-methyltransferase" evidence="9">
    <location>
        <begin position="398"/>
        <end position="695"/>
    </location>
</feature>
<keyword evidence="3" id="KW-0808">Transferase</keyword>
<dbReference type="OrthoDB" id="9806213at2"/>
<evidence type="ECO:0000259" key="8">
    <source>
        <dbReference type="Pfam" id="PF20466"/>
    </source>
</evidence>
<keyword evidence="2" id="KW-0489">Methyltransferase</keyword>
<dbReference type="GO" id="GO:0009007">
    <property type="term" value="F:site-specific DNA-methyltransferase (adenine-specific) activity"/>
    <property type="evidence" value="ECO:0007669"/>
    <property type="project" value="UniProtKB-EC"/>
</dbReference>
<dbReference type="HOGENOM" id="CLU_005831_1_0_5"/>
<dbReference type="GO" id="GO:0032259">
    <property type="term" value="P:methylation"/>
    <property type="evidence" value="ECO:0007669"/>
    <property type="project" value="UniProtKB-KW"/>
</dbReference>
<evidence type="ECO:0000256" key="5">
    <source>
        <dbReference type="SAM" id="MobiDB-lite"/>
    </source>
</evidence>
<sequence length="1155" mass="128396">MTIETFINRWKNSGGSERANFQTFANELCDALGVPRPAPATETAAANSYCFEHPVTFIHTGTQSRGFIDLYRAEHFVMEAKQGVGGDQPDTDSQPSLIPDLPNAVRKGHGTRGTRRWDDTMLRARNQADGYARAVSRKDGWPPFLLVVDVGHVIEVYADFSGQGQGYTQYPDGNRYRITMDDLRNEATQDRLRMIWTDPHALDPSKIAAEVTREVADRLAALGKSFEGQGHEPETVARFLMRCLFTMFAEDVDLIPHNSFSDLLTRLRGHPEHAAPALKGLWETMNTGGFSQVLMVVLKRFNGGLFKDADALPLNAMQLSLLIDAANRDWREVEPAIFGTLLERALDKKQRHKLGAHYTPRAYVERLVVPTIMDPLRSDWRDVQAAALTLAAQGKEDEARAAVRAFHDQLCDIRVLDPACGSGNFLYVALELMKRLEGEVTALLAELGEDQAALSLAGHTVDPHQFLGIELNPWAAAVAELVLWIGYLQWHFRTHGTASPSEPVLRDFRNIENRDAVLTCAGTKARLDDAGNPVTRWDGQTTTHPVTGEQVPDAAARIAVLDYLKPQPATWPDAQFIIGNPPFIGASRMRDALGDGYAEALWKAYPDMPQSADFVMFWWDKAAQAARDWKPATDKAQAKGARRFGLITTNSLRQTFNRKVLEPHLADPKTPLSLTYAIPDHPWVDAGDGAAVRIAMTVAEKGRAMGRLLTVTEEAKGEAEAEGRLVSFDIQKGKIFGNLRIGADVAGASKLIANGLLSSQGVKLHGKGFLVSEAQARAFGYGTDEAIGTLIRPFSNGMDIARSHRSLLTIDVYDRNIDTVRVKHPDIYQWLYDNVKPQRDENSREHRKKFWWLYGDTFEDLRNAIDGLPRHIVTVRTSRYRYFVFKDFPHLPESGLVGIGLSDGWHMAVLSSKQHLLFMLATCGWLGAGNDPTYNNSICFNKFPFPDPTEAQKTHLRSLGEQLDAHRKERQATHPKLTLTAMYNVLEKLRANERIEGKDKEIYSQGLVGILRDLHDQIDRAVAEAYGWPADLSDDDILHRLVDLNRTRAAEEARGLVRWLRPEYQNPAGHAATVKADQGAMDLGPAVATAKEPWPKTLPEQIKAVRAALTDMGEATPDQVARRFARARAGTVQPLLESLTALGQARIVEGGRFAV</sequence>
<evidence type="ECO:0000256" key="2">
    <source>
        <dbReference type="ARBA" id="ARBA00022603"/>
    </source>
</evidence>
<protein>
    <recommendedName>
        <fullName evidence="1">site-specific DNA-methyltransferase (adenine-specific)</fullName>
        <ecNumber evidence="1">2.1.1.72</ecNumber>
    </recommendedName>
</protein>
<dbReference type="Pfam" id="PF20465">
    <property type="entry name" value="MmeI_hel"/>
    <property type="match status" value="1"/>
</dbReference>
<evidence type="ECO:0000256" key="3">
    <source>
        <dbReference type="ARBA" id="ARBA00022679"/>
    </source>
</evidence>
<dbReference type="InterPro" id="IPR046816">
    <property type="entry name" value="MmeI_Mtase"/>
</dbReference>
<keyword evidence="11" id="KW-1185">Reference proteome</keyword>
<dbReference type="PANTHER" id="PTHR33841">
    <property type="entry name" value="DNA METHYLTRANSFERASE YEEA-RELATED"/>
    <property type="match status" value="1"/>
</dbReference>
<accession>A3V3Z4</accession>